<dbReference type="InterPro" id="IPR005046">
    <property type="entry name" value="DUF285"/>
</dbReference>
<proteinExistence type="predicted"/>
<dbReference type="NCBIfam" id="TIGR02167">
    <property type="entry name" value="Liste_lipo_26"/>
    <property type="match status" value="2"/>
</dbReference>
<dbReference type="Proteomes" id="UP001162640">
    <property type="component" value="Unassembled WGS sequence"/>
</dbReference>
<protein>
    <recommendedName>
        <fullName evidence="4">BspA family leucine-rich repeat surface protein</fullName>
    </recommendedName>
</protein>
<comment type="caution">
    <text evidence="2">The sequence shown here is derived from an EMBL/GenBank/DDBJ whole genome shotgun (WGS) entry which is preliminary data.</text>
</comment>
<evidence type="ECO:0000313" key="3">
    <source>
        <dbReference type="Proteomes" id="UP001162640"/>
    </source>
</evidence>
<dbReference type="Pfam" id="PF03382">
    <property type="entry name" value="DUF285"/>
    <property type="match status" value="1"/>
</dbReference>
<accession>A0A9W7ELY5</accession>
<dbReference type="InterPro" id="IPR011889">
    <property type="entry name" value="Liste_lipo_26"/>
</dbReference>
<evidence type="ECO:0000256" key="1">
    <source>
        <dbReference type="SAM" id="MobiDB-lite"/>
    </source>
</evidence>
<reference evidence="3" key="1">
    <citation type="journal article" date="2023" name="Commun. Biol.">
        <title>Genome analysis of Parmales, the sister group of diatoms, reveals the evolutionary specialization of diatoms from phago-mixotrophs to photoautotrophs.</title>
        <authorList>
            <person name="Ban H."/>
            <person name="Sato S."/>
            <person name="Yoshikawa S."/>
            <person name="Yamada K."/>
            <person name="Nakamura Y."/>
            <person name="Ichinomiya M."/>
            <person name="Sato N."/>
            <person name="Blanc-Mathieu R."/>
            <person name="Endo H."/>
            <person name="Kuwata A."/>
            <person name="Ogata H."/>
        </authorList>
    </citation>
    <scope>NUCLEOTIDE SEQUENCE [LARGE SCALE GENOMIC DNA]</scope>
</reference>
<organism evidence="2 3">
    <name type="scientific">Triparma laevis f. inornata</name>
    <dbReference type="NCBI Taxonomy" id="1714386"/>
    <lineage>
        <taxon>Eukaryota</taxon>
        <taxon>Sar</taxon>
        <taxon>Stramenopiles</taxon>
        <taxon>Ochrophyta</taxon>
        <taxon>Bolidophyceae</taxon>
        <taxon>Parmales</taxon>
        <taxon>Triparmaceae</taxon>
        <taxon>Triparma</taxon>
    </lineage>
</organism>
<evidence type="ECO:0008006" key="4">
    <source>
        <dbReference type="Google" id="ProtNLM"/>
    </source>
</evidence>
<dbReference type="AlphaFoldDB" id="A0A9W7ELY5"/>
<dbReference type="EMBL" id="BLQM01000317">
    <property type="protein sequence ID" value="GMH82670.1"/>
    <property type="molecule type" value="Genomic_DNA"/>
</dbReference>
<gene>
    <name evidence="2" type="ORF">TL16_g09338</name>
</gene>
<evidence type="ECO:0000313" key="2">
    <source>
        <dbReference type="EMBL" id="GMH82670.1"/>
    </source>
</evidence>
<feature type="region of interest" description="Disordered" evidence="1">
    <location>
        <begin position="1"/>
        <end position="25"/>
    </location>
</feature>
<name>A0A9W7ELY5_9STRA</name>
<sequence>MPLKQEWEEDDNKQENSVEEVREEPSMSILLAAIQSMQKEMTKEIKGVKDELKFVKDELKSMNGKLGEKESAAPKEMNEIEKLKSAVRLWCSDKDEALAQHGHISGWDVSSITTMTLLFGLTDVERDQGNHWNKDFNEDLTLWDTSNVTDVSFMFNEASSFNSDLSQWSTGNCTNMRSMFQHAKSFKSDLKGWNVGNVTDMAFMFNGASSFNGDCSRWSTGNCTNMHGMFQRATLFKSDLKEWNVEKVTTMKLMFEGAGSFNSDLSRWSTGNCTNMYLMFDMSSYVNEASSFNRATIKNWDLSSIKFNYNFP</sequence>
<feature type="compositionally biased region" description="Basic and acidic residues" evidence="1">
    <location>
        <begin position="13"/>
        <end position="25"/>
    </location>
</feature>